<keyword evidence="2" id="KW-1185">Reference proteome</keyword>
<gene>
    <name evidence="1" type="ORF">BaRGS_00019603</name>
</gene>
<name>A0ABD0KPM8_9CAEN</name>
<proteinExistence type="predicted"/>
<evidence type="ECO:0000313" key="2">
    <source>
        <dbReference type="Proteomes" id="UP001519460"/>
    </source>
</evidence>
<comment type="caution">
    <text evidence="1">The sequence shown here is derived from an EMBL/GenBank/DDBJ whole genome shotgun (WGS) entry which is preliminary data.</text>
</comment>
<dbReference type="EMBL" id="JACVVK020000142">
    <property type="protein sequence ID" value="KAK7489089.1"/>
    <property type="molecule type" value="Genomic_DNA"/>
</dbReference>
<accession>A0ABD0KPM8</accession>
<organism evidence="1 2">
    <name type="scientific">Batillaria attramentaria</name>
    <dbReference type="NCBI Taxonomy" id="370345"/>
    <lineage>
        <taxon>Eukaryota</taxon>
        <taxon>Metazoa</taxon>
        <taxon>Spiralia</taxon>
        <taxon>Lophotrochozoa</taxon>
        <taxon>Mollusca</taxon>
        <taxon>Gastropoda</taxon>
        <taxon>Caenogastropoda</taxon>
        <taxon>Sorbeoconcha</taxon>
        <taxon>Cerithioidea</taxon>
        <taxon>Batillariidae</taxon>
        <taxon>Batillaria</taxon>
    </lineage>
</organism>
<dbReference type="Proteomes" id="UP001519460">
    <property type="component" value="Unassembled WGS sequence"/>
</dbReference>
<reference evidence="1 2" key="1">
    <citation type="journal article" date="2023" name="Sci. Data">
        <title>Genome assembly of the Korean intertidal mud-creeper Batillaria attramentaria.</title>
        <authorList>
            <person name="Patra A.K."/>
            <person name="Ho P.T."/>
            <person name="Jun S."/>
            <person name="Lee S.J."/>
            <person name="Kim Y."/>
            <person name="Won Y.J."/>
        </authorList>
    </citation>
    <scope>NUCLEOTIDE SEQUENCE [LARGE SCALE GENOMIC DNA]</scope>
    <source>
        <strain evidence="1">Wonlab-2016</strain>
    </source>
</reference>
<dbReference type="AlphaFoldDB" id="A0ABD0KPM8"/>
<evidence type="ECO:0000313" key="1">
    <source>
        <dbReference type="EMBL" id="KAK7489089.1"/>
    </source>
</evidence>
<sequence length="131" mass="15174">MSPGLGLRHRRSKKLRFCMNARTLSSQSLYIRLGSLQSFALPKIDISAWSFSSLCFQMHIVVSIQRKLWINFGTGEQDKHREDAHIKRPDTGRENGGFHTPTVETFSPECLQWENSSHIFSHFFRDESDMT</sequence>
<protein>
    <submittedName>
        <fullName evidence="1">Uncharacterized protein</fullName>
    </submittedName>
</protein>